<dbReference type="EMBL" id="LR796837">
    <property type="protein sequence ID" value="CAB4169195.1"/>
    <property type="molecule type" value="Genomic_DNA"/>
</dbReference>
<dbReference type="Pfam" id="PF13554">
    <property type="entry name" value="Phage_tail_terminator_5"/>
    <property type="match status" value="1"/>
</dbReference>
<dbReference type="EMBL" id="LR798364">
    <property type="protein sequence ID" value="CAB5226955.1"/>
    <property type="molecule type" value="Genomic_DNA"/>
</dbReference>
<sequence>MSVLNIKVAIETALNNLTPKLDTVWENTTYAPILGRPYQQLWFLDFITKHVEINATSYQVDSYFQIDLMYPMMSGSGTILARAELIKSLFKQGSSFINGGQTVNITETPSISSGRVDGDRWKIIVKVYYSSWIIVN</sequence>
<proteinExistence type="predicted"/>
<dbReference type="InterPro" id="IPR025395">
    <property type="entry name" value="Phage_tail_terminator-like"/>
</dbReference>
<gene>
    <name evidence="2" type="ORF">UFOVP1516_77</name>
    <name evidence="1" type="ORF">UFOVP887_58</name>
</gene>
<reference evidence="2" key="1">
    <citation type="submission" date="2020-05" db="EMBL/GenBank/DDBJ databases">
        <authorList>
            <person name="Chiriac C."/>
            <person name="Salcher M."/>
            <person name="Ghai R."/>
            <person name="Kavagutti S V."/>
        </authorList>
    </citation>
    <scope>NUCLEOTIDE SEQUENCE</scope>
</reference>
<evidence type="ECO:0000313" key="2">
    <source>
        <dbReference type="EMBL" id="CAB5226955.1"/>
    </source>
</evidence>
<dbReference type="Gene3D" id="3.30.2000.20">
    <property type="match status" value="1"/>
</dbReference>
<evidence type="ECO:0008006" key="3">
    <source>
        <dbReference type="Google" id="ProtNLM"/>
    </source>
</evidence>
<protein>
    <recommendedName>
        <fullName evidence="3">Tail completion protein</fullName>
    </recommendedName>
</protein>
<organism evidence="2">
    <name type="scientific">uncultured Caudovirales phage</name>
    <dbReference type="NCBI Taxonomy" id="2100421"/>
    <lineage>
        <taxon>Viruses</taxon>
        <taxon>Duplodnaviria</taxon>
        <taxon>Heunggongvirae</taxon>
        <taxon>Uroviricota</taxon>
        <taxon>Caudoviricetes</taxon>
        <taxon>Peduoviridae</taxon>
        <taxon>Maltschvirus</taxon>
        <taxon>Maltschvirus maltsch</taxon>
    </lineage>
</organism>
<accession>A0A6J7XGK0</accession>
<name>A0A6J7XGK0_9CAUD</name>
<evidence type="ECO:0000313" key="1">
    <source>
        <dbReference type="EMBL" id="CAB4169195.1"/>
    </source>
</evidence>